<accession>A0A7C2BKK6</accession>
<sequence length="353" mass="38077">MPLLYKVPYNIPVDRELISLGFESTSHTFGVGVVRLRNGFVEVLANVNSQYKPLKGGLHPREAALHHMEKAYPLLKQALREAGIGLGDVSLVSYSMGPGLGPCLRVSASVARFLASHYGKPLVPVNHAVAHIEVGRLFSGLEDPLVIYVSGGNTMIVAARGGGYRVLGETLDIPLGNLLDTFAREVGIAPPYVVNGKHAVDVCAEWSREFIPLPYTVKGSDLSFSGLLTAALQKARGVGREGLGAVCNSLRETAFNMLVEVAERSLLLTGKKSLLLVGGVASNTVLKWKLEKLAETHGIPYYGTPPEVAGDNGLMISYTGLLTYLYGVSVEPEKAVVKQRLRLDEGDYPWLKE</sequence>
<feature type="binding site" evidence="8">
    <location>
        <position position="311"/>
    </location>
    <ligand>
        <name>Fe cation</name>
        <dbReference type="ChEBI" id="CHEBI:24875"/>
    </ligand>
</feature>
<dbReference type="EMBL" id="DSJT01000021">
    <property type="protein sequence ID" value="HEF87329.1"/>
    <property type="molecule type" value="Genomic_DNA"/>
</dbReference>
<feature type="binding site" evidence="8">
    <location>
        <begin position="148"/>
        <end position="152"/>
    </location>
    <ligand>
        <name>substrate</name>
    </ligand>
</feature>
<dbReference type="NCBIfam" id="TIGR00329">
    <property type="entry name" value="gcp_kae1"/>
    <property type="match status" value="1"/>
</dbReference>
<dbReference type="GO" id="GO:0002949">
    <property type="term" value="P:tRNA threonylcarbamoyladenosine modification"/>
    <property type="evidence" value="ECO:0007669"/>
    <property type="project" value="UniProtKB-UniRule"/>
</dbReference>
<dbReference type="PRINTS" id="PR00789">
    <property type="entry name" value="OSIALOPTASE"/>
</dbReference>
<reference evidence="10" key="1">
    <citation type="journal article" date="2020" name="mSystems">
        <title>Genome- and Community-Level Interaction Insights into Carbon Utilization and Element Cycling Functions of Hydrothermarchaeota in Hydrothermal Sediment.</title>
        <authorList>
            <person name="Zhou Z."/>
            <person name="Liu Y."/>
            <person name="Xu W."/>
            <person name="Pan J."/>
            <person name="Luo Z.H."/>
            <person name="Li M."/>
        </authorList>
    </citation>
    <scope>NUCLEOTIDE SEQUENCE [LARGE SCALE GENOMIC DNA]</scope>
    <source>
        <strain evidence="10">SpSt-23</strain>
    </source>
</reference>
<evidence type="ECO:0000256" key="5">
    <source>
        <dbReference type="ARBA" id="ARBA00023004"/>
    </source>
</evidence>
<dbReference type="HAMAP" id="MF_01446">
    <property type="entry name" value="Kae1"/>
    <property type="match status" value="1"/>
</dbReference>
<proteinExistence type="inferred from homology"/>
<dbReference type="NCBIfam" id="TIGR03722">
    <property type="entry name" value="arch_KAE1"/>
    <property type="match status" value="1"/>
</dbReference>
<feature type="domain" description="Gcp-like" evidence="9">
    <location>
        <begin position="43"/>
        <end position="318"/>
    </location>
</feature>
<dbReference type="InterPro" id="IPR034680">
    <property type="entry name" value="Kae1_archaea_euk"/>
</dbReference>
<dbReference type="SUPFAM" id="SSF53067">
    <property type="entry name" value="Actin-like ATPase domain"/>
    <property type="match status" value="1"/>
</dbReference>
<keyword evidence="3 8" id="KW-0819">tRNA processing</keyword>
<feature type="binding site" evidence="8">
    <location>
        <position position="127"/>
    </location>
    <ligand>
        <name>Fe cation</name>
        <dbReference type="ChEBI" id="CHEBI:24875"/>
    </ligand>
</feature>
<evidence type="ECO:0000256" key="7">
    <source>
        <dbReference type="ARBA" id="ARBA00048117"/>
    </source>
</evidence>
<comment type="function">
    <text evidence="8">Required for the formation of a threonylcarbamoyl group on adenosine at position 37 (t(6)A37) in tRNAs that read codons beginning with adenine. Is probably involved in the transfer of the threonylcarbamoyl moiety of threonylcarbamoyl-AMP (TC-AMP) to the N6 group of A37.</text>
</comment>
<feature type="binding site" evidence="8">
    <location>
        <position position="148"/>
    </location>
    <ligand>
        <name>Fe cation</name>
        <dbReference type="ChEBI" id="CHEBI:24875"/>
    </ligand>
</feature>
<comment type="caution">
    <text evidence="10">The sequence shown here is derived from an EMBL/GenBank/DDBJ whole genome shotgun (WGS) entry which is preliminary data.</text>
</comment>
<dbReference type="PANTHER" id="PTHR11735">
    <property type="entry name" value="TRNA N6-ADENOSINE THREONYLCARBAMOYLTRANSFERASE"/>
    <property type="match status" value="1"/>
</dbReference>
<dbReference type="InterPro" id="IPR000905">
    <property type="entry name" value="Gcp-like_dom"/>
</dbReference>
<evidence type="ECO:0000256" key="1">
    <source>
        <dbReference type="ARBA" id="ARBA00022490"/>
    </source>
</evidence>
<dbReference type="GO" id="GO:0005737">
    <property type="term" value="C:cytoplasm"/>
    <property type="evidence" value="ECO:0007669"/>
    <property type="project" value="UniProtKB-SubCell"/>
</dbReference>
<dbReference type="InterPro" id="IPR017861">
    <property type="entry name" value="KAE1/TsaD"/>
</dbReference>
<comment type="cofactor">
    <cofactor evidence="8">
        <name>Fe(2+)</name>
        <dbReference type="ChEBI" id="CHEBI:29033"/>
    </cofactor>
    <text evidence="8">Binds 1 Fe(2+) ion per subunit.</text>
</comment>
<evidence type="ECO:0000256" key="4">
    <source>
        <dbReference type="ARBA" id="ARBA00022723"/>
    </source>
</evidence>
<evidence type="ECO:0000256" key="3">
    <source>
        <dbReference type="ARBA" id="ARBA00022694"/>
    </source>
</evidence>
<gene>
    <name evidence="8 10" type="primary">kae1</name>
    <name evidence="10" type="ORF">ENP55_03370</name>
</gene>
<comment type="catalytic activity">
    <reaction evidence="7 8">
        <text>L-threonylcarbamoyladenylate + adenosine(37) in tRNA = N(6)-L-threonylcarbamoyladenosine(37) in tRNA + AMP + H(+)</text>
        <dbReference type="Rhea" id="RHEA:37059"/>
        <dbReference type="Rhea" id="RHEA-COMP:10162"/>
        <dbReference type="Rhea" id="RHEA-COMP:10163"/>
        <dbReference type="ChEBI" id="CHEBI:15378"/>
        <dbReference type="ChEBI" id="CHEBI:73682"/>
        <dbReference type="ChEBI" id="CHEBI:74411"/>
        <dbReference type="ChEBI" id="CHEBI:74418"/>
        <dbReference type="ChEBI" id="CHEBI:456215"/>
        <dbReference type="EC" id="2.3.1.234"/>
    </reaction>
</comment>
<comment type="subcellular location">
    <subcellularLocation>
        <location evidence="8">Cytoplasm</location>
    </subcellularLocation>
</comment>
<dbReference type="InterPro" id="IPR043129">
    <property type="entry name" value="ATPase_NBD"/>
</dbReference>
<dbReference type="GO" id="GO:0005506">
    <property type="term" value="F:iron ion binding"/>
    <property type="evidence" value="ECO:0007669"/>
    <property type="project" value="UniProtKB-UniRule"/>
</dbReference>
<dbReference type="GO" id="GO:0061711">
    <property type="term" value="F:tRNA N(6)-L-threonylcarbamoyladenine synthase activity"/>
    <property type="evidence" value="ECO:0007669"/>
    <property type="project" value="UniProtKB-EC"/>
</dbReference>
<keyword evidence="2 8" id="KW-0808">Transferase</keyword>
<keyword evidence="4 8" id="KW-0479">Metal-binding</keyword>
<evidence type="ECO:0000256" key="2">
    <source>
        <dbReference type="ARBA" id="ARBA00022679"/>
    </source>
</evidence>
<dbReference type="AlphaFoldDB" id="A0A7C2BKK6"/>
<feature type="binding site" evidence="8">
    <location>
        <position position="131"/>
    </location>
    <ligand>
        <name>Fe cation</name>
        <dbReference type="ChEBI" id="CHEBI:24875"/>
    </ligand>
</feature>
<protein>
    <recommendedName>
        <fullName evidence="8">tRNA N6-adenosine threonylcarbamoyltransferase</fullName>
        <ecNumber evidence="8">2.3.1.234</ecNumber>
    </recommendedName>
    <alternativeName>
        <fullName evidence="8">N6-L-threonylcarbamoyladenine synthase</fullName>
        <shortName evidence="8">t(6)A synthase</shortName>
    </alternativeName>
    <alternativeName>
        <fullName evidence="8">t(6)A37 threonylcarbamoyladenosine biosynthesis protein Kae1</fullName>
    </alternativeName>
    <alternativeName>
        <fullName evidence="8">tRNA threonylcarbamoyladenosine biosynthesis protein Kae1</fullName>
    </alternativeName>
</protein>
<comment type="similarity">
    <text evidence="8">Belongs to the KAE1 / TsaD family.</text>
</comment>
<organism evidence="10">
    <name type="scientific">Thermosphaera aggregans</name>
    <dbReference type="NCBI Taxonomy" id="54254"/>
    <lineage>
        <taxon>Archaea</taxon>
        <taxon>Thermoproteota</taxon>
        <taxon>Thermoprotei</taxon>
        <taxon>Desulfurococcales</taxon>
        <taxon>Desulfurococcaceae</taxon>
        <taxon>Thermosphaera</taxon>
    </lineage>
</organism>
<dbReference type="Gene3D" id="3.30.420.40">
    <property type="match status" value="2"/>
</dbReference>
<dbReference type="EC" id="2.3.1.234" evidence="8"/>
<keyword evidence="5 8" id="KW-0408">Iron</keyword>
<evidence type="ECO:0000256" key="6">
    <source>
        <dbReference type="ARBA" id="ARBA00023315"/>
    </source>
</evidence>
<evidence type="ECO:0000259" key="9">
    <source>
        <dbReference type="Pfam" id="PF00814"/>
    </source>
</evidence>
<evidence type="ECO:0000256" key="8">
    <source>
        <dbReference type="HAMAP-Rule" id="MF_01446"/>
    </source>
</evidence>
<keyword evidence="6 8" id="KW-0012">Acyltransferase</keyword>
<feature type="binding site" evidence="8">
    <location>
        <position position="283"/>
    </location>
    <ligand>
        <name>substrate</name>
    </ligand>
</feature>
<keyword evidence="1 8" id="KW-0963">Cytoplasm</keyword>
<comment type="caution">
    <text evidence="8">Lacks conserved residue(s) required for the propagation of feature annotation.</text>
</comment>
<feature type="binding site" evidence="8">
    <location>
        <position position="201"/>
    </location>
    <ligand>
        <name>substrate</name>
    </ligand>
</feature>
<dbReference type="Pfam" id="PF00814">
    <property type="entry name" value="TsaD"/>
    <property type="match status" value="1"/>
</dbReference>
<dbReference type="GO" id="GO:0000408">
    <property type="term" value="C:EKC/KEOPS complex"/>
    <property type="evidence" value="ECO:0007669"/>
    <property type="project" value="InterPro"/>
</dbReference>
<evidence type="ECO:0000313" key="10">
    <source>
        <dbReference type="EMBL" id="HEF87329.1"/>
    </source>
</evidence>
<name>A0A7C2BKK6_9CREN</name>
<feature type="binding site" evidence="8">
    <location>
        <position position="180"/>
    </location>
    <ligand>
        <name>substrate</name>
    </ligand>
</feature>
<dbReference type="PANTHER" id="PTHR11735:SF14">
    <property type="entry name" value="TRNA N6-ADENOSINE THREONYLCARBAMOYLTRANSFERASE"/>
    <property type="match status" value="1"/>
</dbReference>